<protein>
    <submittedName>
        <fullName evidence="1">Uncharacterized protein</fullName>
    </submittedName>
</protein>
<dbReference type="Proteomes" id="UP000499080">
    <property type="component" value="Unassembled WGS sequence"/>
</dbReference>
<dbReference type="AlphaFoldDB" id="A0A4Y2DWD4"/>
<gene>
    <name evidence="1" type="ORF">AVEN_230243_1</name>
</gene>
<accession>A0A4Y2DWD4</accession>
<comment type="caution">
    <text evidence="1">The sequence shown here is derived from an EMBL/GenBank/DDBJ whole genome shotgun (WGS) entry which is preliminary data.</text>
</comment>
<sequence length="94" mass="10580">MLTSRFFKQDEVHFGVDLVIFSRCQMTRTAPGLAHPSSNFRTTLAGGRLPHNIRFNVHQSHMRGGSSVESGFELEPSVPEAQTLPLSYIFPFCR</sequence>
<evidence type="ECO:0000313" key="1">
    <source>
        <dbReference type="EMBL" id="GBM20657.1"/>
    </source>
</evidence>
<keyword evidence="2" id="KW-1185">Reference proteome</keyword>
<name>A0A4Y2DWD4_ARAVE</name>
<reference evidence="1 2" key="1">
    <citation type="journal article" date="2019" name="Sci. Rep.">
        <title>Orb-weaving spider Araneus ventricosus genome elucidates the spidroin gene catalogue.</title>
        <authorList>
            <person name="Kono N."/>
            <person name="Nakamura H."/>
            <person name="Ohtoshi R."/>
            <person name="Moran D.A.P."/>
            <person name="Shinohara A."/>
            <person name="Yoshida Y."/>
            <person name="Fujiwara M."/>
            <person name="Mori M."/>
            <person name="Tomita M."/>
            <person name="Arakawa K."/>
        </authorList>
    </citation>
    <scope>NUCLEOTIDE SEQUENCE [LARGE SCALE GENOMIC DNA]</scope>
</reference>
<organism evidence="1 2">
    <name type="scientific">Araneus ventricosus</name>
    <name type="common">Orbweaver spider</name>
    <name type="synonym">Epeira ventricosa</name>
    <dbReference type="NCBI Taxonomy" id="182803"/>
    <lineage>
        <taxon>Eukaryota</taxon>
        <taxon>Metazoa</taxon>
        <taxon>Ecdysozoa</taxon>
        <taxon>Arthropoda</taxon>
        <taxon>Chelicerata</taxon>
        <taxon>Arachnida</taxon>
        <taxon>Araneae</taxon>
        <taxon>Araneomorphae</taxon>
        <taxon>Entelegynae</taxon>
        <taxon>Araneoidea</taxon>
        <taxon>Araneidae</taxon>
        <taxon>Araneus</taxon>
    </lineage>
</organism>
<proteinExistence type="predicted"/>
<evidence type="ECO:0000313" key="2">
    <source>
        <dbReference type="Proteomes" id="UP000499080"/>
    </source>
</evidence>
<dbReference type="EMBL" id="BGPR01000445">
    <property type="protein sequence ID" value="GBM20657.1"/>
    <property type="molecule type" value="Genomic_DNA"/>
</dbReference>